<sequence>HKDNKPRRQQRLQTSDEKNKAKKRFKNGSKSSPFEFNKRRAYGFDETGKNKKNLKIKTHKLNPNTTAYAQVNITESSKQKIIFCPWNGNGHKRLRFLYYSSLINKDSSLMLRGQCVGTYGRDDVGSVSCGWLHDGSVIIGAMADRRIYLWSLYGTEIEHELEQKQREQNNNKIQQF</sequence>
<organism evidence="2 3">
    <name type="scientific">Brassica napus</name>
    <name type="common">Rape</name>
    <dbReference type="NCBI Taxonomy" id="3708"/>
    <lineage>
        <taxon>Eukaryota</taxon>
        <taxon>Viridiplantae</taxon>
        <taxon>Streptophyta</taxon>
        <taxon>Embryophyta</taxon>
        <taxon>Tracheophyta</taxon>
        <taxon>Spermatophyta</taxon>
        <taxon>Magnoliopsida</taxon>
        <taxon>eudicotyledons</taxon>
        <taxon>Gunneridae</taxon>
        <taxon>Pentapetalae</taxon>
        <taxon>rosids</taxon>
        <taxon>malvids</taxon>
        <taxon>Brassicales</taxon>
        <taxon>Brassicaceae</taxon>
        <taxon>Brassiceae</taxon>
        <taxon>Brassica</taxon>
    </lineage>
</organism>
<feature type="compositionally biased region" description="Basic residues" evidence="1">
    <location>
        <begin position="1"/>
        <end position="10"/>
    </location>
</feature>
<feature type="non-terminal residue" evidence="2">
    <location>
        <position position="1"/>
    </location>
</feature>
<dbReference type="Proteomes" id="UP000824890">
    <property type="component" value="Unassembled WGS sequence"/>
</dbReference>
<proteinExistence type="predicted"/>
<name>A0ABQ7YJ86_BRANA</name>
<accession>A0ABQ7YJ86</accession>
<keyword evidence="3" id="KW-1185">Reference proteome</keyword>
<evidence type="ECO:0000313" key="3">
    <source>
        <dbReference type="Proteomes" id="UP000824890"/>
    </source>
</evidence>
<reference evidence="2 3" key="1">
    <citation type="submission" date="2021-05" db="EMBL/GenBank/DDBJ databases">
        <title>Genome Assembly of Synthetic Allotetraploid Brassica napus Reveals Homoeologous Exchanges between Subgenomes.</title>
        <authorList>
            <person name="Davis J.T."/>
        </authorList>
    </citation>
    <scope>NUCLEOTIDE SEQUENCE [LARGE SCALE GENOMIC DNA]</scope>
    <source>
        <strain evidence="3">cv. Da-Ae</strain>
        <tissue evidence="2">Seedling</tissue>
    </source>
</reference>
<gene>
    <name evidence="2" type="ORF">HID58_075277</name>
</gene>
<protein>
    <submittedName>
        <fullName evidence="2">Uncharacterized protein</fullName>
    </submittedName>
</protein>
<evidence type="ECO:0000313" key="2">
    <source>
        <dbReference type="EMBL" id="KAH0868255.1"/>
    </source>
</evidence>
<comment type="caution">
    <text evidence="2">The sequence shown here is derived from an EMBL/GenBank/DDBJ whole genome shotgun (WGS) entry which is preliminary data.</text>
</comment>
<dbReference type="EMBL" id="JAGKQM010000017">
    <property type="protein sequence ID" value="KAH0868255.1"/>
    <property type="molecule type" value="Genomic_DNA"/>
</dbReference>
<feature type="region of interest" description="Disordered" evidence="1">
    <location>
        <begin position="1"/>
        <end position="35"/>
    </location>
</feature>
<evidence type="ECO:0000256" key="1">
    <source>
        <dbReference type="SAM" id="MobiDB-lite"/>
    </source>
</evidence>